<keyword evidence="4" id="KW-1185">Reference proteome</keyword>
<keyword evidence="2" id="KW-0732">Signal</keyword>
<dbReference type="Proteomes" id="UP000240883">
    <property type="component" value="Unassembled WGS sequence"/>
</dbReference>
<sequence>MCVHWPCLLLPLGACWRGCPPSNALFEGPHDPFEEQTGSNEYDSNSRSASQLWRSLLTCKKRLKPFLIDDKAFSAPEACVLCLGSTEKPSICAFGTGEGLCHDISGIFKDEKCDIERLCKHPDVCDIIEGTWIDGTCKFENAQTLDLDSRAVIDDFQSPIDKDKWAVDVCIDKSSFFLTVGALIAVTITLFMVMALALFQVRSWKKRFQRLEIGRDTAFACAVDEGGLVISRTTSMD</sequence>
<reference evidence="3 4" key="1">
    <citation type="journal article" date="2018" name="Front. Microbiol.">
        <title>Genome-Wide Analysis of Corynespora cassiicola Leaf Fall Disease Putative Effectors.</title>
        <authorList>
            <person name="Lopez D."/>
            <person name="Ribeiro S."/>
            <person name="Label P."/>
            <person name="Fumanal B."/>
            <person name="Venisse J.S."/>
            <person name="Kohler A."/>
            <person name="de Oliveira R.R."/>
            <person name="Labutti K."/>
            <person name="Lipzen A."/>
            <person name="Lail K."/>
            <person name="Bauer D."/>
            <person name="Ohm R.A."/>
            <person name="Barry K.W."/>
            <person name="Spatafora J."/>
            <person name="Grigoriev I.V."/>
            <person name="Martin F.M."/>
            <person name="Pujade-Renaud V."/>
        </authorList>
    </citation>
    <scope>NUCLEOTIDE SEQUENCE [LARGE SCALE GENOMIC DNA]</scope>
    <source>
        <strain evidence="3 4">Philippines</strain>
    </source>
</reference>
<protein>
    <recommendedName>
        <fullName evidence="5">Extracellular membrane protein CFEM domain-containing protein</fullName>
    </recommendedName>
</protein>
<feature type="transmembrane region" description="Helical" evidence="1">
    <location>
        <begin position="176"/>
        <end position="199"/>
    </location>
</feature>
<evidence type="ECO:0000256" key="1">
    <source>
        <dbReference type="SAM" id="Phobius"/>
    </source>
</evidence>
<feature type="chain" id="PRO_5015511723" description="Extracellular membrane protein CFEM domain-containing protein" evidence="2">
    <location>
        <begin position="25"/>
        <end position="237"/>
    </location>
</feature>
<accession>A0A2T2P8J6</accession>
<proteinExistence type="predicted"/>
<dbReference type="EMBL" id="KZ678128">
    <property type="protein sequence ID" value="PSN73982.1"/>
    <property type="molecule type" value="Genomic_DNA"/>
</dbReference>
<dbReference type="AlphaFoldDB" id="A0A2T2P8J6"/>
<feature type="signal peptide" evidence="2">
    <location>
        <begin position="1"/>
        <end position="24"/>
    </location>
</feature>
<evidence type="ECO:0008006" key="5">
    <source>
        <dbReference type="Google" id="ProtNLM"/>
    </source>
</evidence>
<evidence type="ECO:0000256" key="2">
    <source>
        <dbReference type="SAM" id="SignalP"/>
    </source>
</evidence>
<evidence type="ECO:0000313" key="4">
    <source>
        <dbReference type="Proteomes" id="UP000240883"/>
    </source>
</evidence>
<keyword evidence="1" id="KW-0472">Membrane</keyword>
<gene>
    <name evidence="3" type="ORF">BS50DRAFT_5235</name>
</gene>
<name>A0A2T2P8J6_CORCC</name>
<evidence type="ECO:0000313" key="3">
    <source>
        <dbReference type="EMBL" id="PSN73982.1"/>
    </source>
</evidence>
<keyword evidence="1" id="KW-0812">Transmembrane</keyword>
<organism evidence="3 4">
    <name type="scientific">Corynespora cassiicola Philippines</name>
    <dbReference type="NCBI Taxonomy" id="1448308"/>
    <lineage>
        <taxon>Eukaryota</taxon>
        <taxon>Fungi</taxon>
        <taxon>Dikarya</taxon>
        <taxon>Ascomycota</taxon>
        <taxon>Pezizomycotina</taxon>
        <taxon>Dothideomycetes</taxon>
        <taxon>Pleosporomycetidae</taxon>
        <taxon>Pleosporales</taxon>
        <taxon>Corynesporascaceae</taxon>
        <taxon>Corynespora</taxon>
    </lineage>
</organism>
<keyword evidence="1" id="KW-1133">Transmembrane helix</keyword>